<dbReference type="PIRSF" id="PIRSF005962">
    <property type="entry name" value="Pept_M20D_amidohydro"/>
    <property type="match status" value="1"/>
</dbReference>
<dbReference type="NCBIfam" id="TIGR01891">
    <property type="entry name" value="amidohydrolases"/>
    <property type="match status" value="1"/>
</dbReference>
<dbReference type="SUPFAM" id="SSF53187">
    <property type="entry name" value="Zn-dependent exopeptidases"/>
    <property type="match status" value="1"/>
</dbReference>
<evidence type="ECO:0000256" key="2">
    <source>
        <dbReference type="PIRSR" id="PIRSR005962-1"/>
    </source>
</evidence>
<organism evidence="3 4">
    <name type="scientific">Pseudorhodobacter turbinis</name>
    <dbReference type="NCBI Taxonomy" id="2500533"/>
    <lineage>
        <taxon>Bacteria</taxon>
        <taxon>Pseudomonadati</taxon>
        <taxon>Pseudomonadota</taxon>
        <taxon>Alphaproteobacteria</taxon>
        <taxon>Rhodobacterales</taxon>
        <taxon>Paracoccaceae</taxon>
        <taxon>Pseudorhodobacter</taxon>
    </lineage>
</organism>
<dbReference type="InterPro" id="IPR002933">
    <property type="entry name" value="Peptidase_M20"/>
</dbReference>
<evidence type="ECO:0000256" key="1">
    <source>
        <dbReference type="ARBA" id="ARBA00022801"/>
    </source>
</evidence>
<dbReference type="Pfam" id="PF01546">
    <property type="entry name" value="Peptidase_M20"/>
    <property type="match status" value="1"/>
</dbReference>
<dbReference type="InterPro" id="IPR036264">
    <property type="entry name" value="Bact_exopeptidase_dim_dom"/>
</dbReference>
<sequence length="383" mass="39881">MMLTNSDIAELTAFRHDLHRFPEVSGAEAQTAFRVVAALGGMADQVVTGLGGHGVAAVFDSGKPGPTVLFRCELDALPIREVSENAHRSTISGVAHLCGHDGHMTILMGLARLLSRQRPARGRVVLMFQPAEEDGSGAAAVVADAGFAGLRPDWAFSLHNMPGVRLGECWLAEGPMACASVGLKIALDGKTSHAAQPQHGVSPGLALAELIPALGALGTGGDLSPDFRLVTLTHAQMGEPAFGISPAHGELWATLRTMTDPPMEALKAQAVGLAQTAAAKYGLALTTSLHDDFKACANDPQATAHIAAALDALGIPYAPGGLPMRPSEDFGAFAGLPDCKIAMVMLGAGLDHPSLHNPDYDFPDDLIAIGARIFHRVTRDLLG</sequence>
<reference evidence="3 4" key="1">
    <citation type="submission" date="2019-05" db="EMBL/GenBank/DDBJ databases">
        <title>Pseudorhodobacter turbinis sp. nov., isolated from the gut of the Korean turban shell.</title>
        <authorList>
            <person name="Jeong Y.-S."/>
            <person name="Kang W.-R."/>
            <person name="Bae J.-W."/>
        </authorList>
    </citation>
    <scope>NUCLEOTIDE SEQUENCE [LARGE SCALE GENOMIC DNA]</scope>
    <source>
        <strain evidence="3 4">S12M18</strain>
        <plasmid evidence="3 4">unnamed1</plasmid>
    </source>
</reference>
<dbReference type="GO" id="GO:0016787">
    <property type="term" value="F:hydrolase activity"/>
    <property type="evidence" value="ECO:0007669"/>
    <property type="project" value="UniProtKB-KW"/>
</dbReference>
<dbReference type="OrthoDB" id="9777385at2"/>
<keyword evidence="2" id="KW-0464">Manganese</keyword>
<dbReference type="InterPro" id="IPR017439">
    <property type="entry name" value="Amidohydrolase"/>
</dbReference>
<geneLocation type="plasmid" evidence="3 4">
    <name>unnamed1</name>
</geneLocation>
<dbReference type="AlphaFoldDB" id="A0A4P8EJ90"/>
<evidence type="ECO:0000313" key="4">
    <source>
        <dbReference type="Proteomes" id="UP000298631"/>
    </source>
</evidence>
<keyword evidence="1 3" id="KW-0378">Hydrolase</keyword>
<dbReference type="Gene3D" id="3.30.70.360">
    <property type="match status" value="1"/>
</dbReference>
<dbReference type="PANTHER" id="PTHR11014:SF169">
    <property type="entry name" value="CLAN MH, FAMILY M20, PEPTIDASE T-LIKE METALLOPEPTIDASE"/>
    <property type="match status" value="1"/>
</dbReference>
<feature type="binding site" evidence="2">
    <location>
        <position position="98"/>
    </location>
    <ligand>
        <name>Mn(2+)</name>
        <dbReference type="ChEBI" id="CHEBI:29035"/>
        <label>2</label>
    </ligand>
</feature>
<accession>A0A4P8EJ90</accession>
<dbReference type="GO" id="GO:0046872">
    <property type="term" value="F:metal ion binding"/>
    <property type="evidence" value="ECO:0007669"/>
    <property type="project" value="UniProtKB-KW"/>
</dbReference>
<dbReference type="Gene3D" id="3.40.630.10">
    <property type="entry name" value="Zn peptidases"/>
    <property type="match status" value="1"/>
</dbReference>
<gene>
    <name evidence="3" type="ORF">EOK75_14705</name>
</gene>
<dbReference type="EMBL" id="CP039965">
    <property type="protein sequence ID" value="QCO57038.1"/>
    <property type="molecule type" value="Genomic_DNA"/>
</dbReference>
<protein>
    <submittedName>
        <fullName evidence="3">Amidohydrolase</fullName>
    </submittedName>
</protein>
<keyword evidence="3" id="KW-0614">Plasmid</keyword>
<feature type="binding site" evidence="2">
    <location>
        <position position="100"/>
    </location>
    <ligand>
        <name>Mn(2+)</name>
        <dbReference type="ChEBI" id="CHEBI:29035"/>
        <label>2</label>
    </ligand>
</feature>
<proteinExistence type="predicted"/>
<feature type="binding site" evidence="2">
    <location>
        <position position="133"/>
    </location>
    <ligand>
        <name>Mn(2+)</name>
        <dbReference type="ChEBI" id="CHEBI:29035"/>
        <label>2</label>
    </ligand>
</feature>
<name>A0A4P8EJ90_9RHOB</name>
<dbReference type="PANTHER" id="PTHR11014">
    <property type="entry name" value="PEPTIDASE M20 FAMILY MEMBER"/>
    <property type="match status" value="1"/>
</dbReference>
<feature type="binding site" evidence="2">
    <location>
        <position position="159"/>
    </location>
    <ligand>
        <name>Mn(2+)</name>
        <dbReference type="ChEBI" id="CHEBI:29035"/>
        <label>2</label>
    </ligand>
</feature>
<comment type="cofactor">
    <cofactor evidence="2">
        <name>Mn(2+)</name>
        <dbReference type="ChEBI" id="CHEBI:29035"/>
    </cofactor>
    <text evidence="2">The Mn(2+) ion enhances activity.</text>
</comment>
<feature type="binding site" evidence="2">
    <location>
        <position position="356"/>
    </location>
    <ligand>
        <name>Mn(2+)</name>
        <dbReference type="ChEBI" id="CHEBI:29035"/>
        <label>2</label>
    </ligand>
</feature>
<keyword evidence="4" id="KW-1185">Reference proteome</keyword>
<dbReference type="KEGG" id="pseb:EOK75_14705"/>
<keyword evidence="2" id="KW-0479">Metal-binding</keyword>
<evidence type="ECO:0000313" key="3">
    <source>
        <dbReference type="EMBL" id="QCO57038.1"/>
    </source>
</evidence>
<dbReference type="SUPFAM" id="SSF55031">
    <property type="entry name" value="Bacterial exopeptidase dimerisation domain"/>
    <property type="match status" value="1"/>
</dbReference>
<dbReference type="Proteomes" id="UP000298631">
    <property type="component" value="Plasmid unnamed1"/>
</dbReference>